<keyword evidence="2" id="KW-1185">Reference proteome</keyword>
<dbReference type="Pfam" id="PF02597">
    <property type="entry name" value="ThiS"/>
    <property type="match status" value="1"/>
</dbReference>
<dbReference type="InterPro" id="IPR016155">
    <property type="entry name" value="Mopterin_synth/thiamin_S_b"/>
</dbReference>
<dbReference type="SUPFAM" id="SSF54285">
    <property type="entry name" value="MoaD/ThiS"/>
    <property type="match status" value="1"/>
</dbReference>
<dbReference type="CDD" id="cd00565">
    <property type="entry name" value="Ubl_ThiS"/>
    <property type="match status" value="1"/>
</dbReference>
<organism evidence="1 2">
    <name type="scientific">Glutamicibacter protophormiae</name>
    <name type="common">Brevibacterium protophormiae</name>
    <dbReference type="NCBI Taxonomy" id="37930"/>
    <lineage>
        <taxon>Bacteria</taxon>
        <taxon>Bacillati</taxon>
        <taxon>Actinomycetota</taxon>
        <taxon>Actinomycetes</taxon>
        <taxon>Micrococcales</taxon>
        <taxon>Micrococcaceae</taxon>
        <taxon>Glutamicibacter</taxon>
    </lineage>
</organism>
<accession>A0ABS4XUR6</accession>
<dbReference type="EMBL" id="JAGIOJ010000001">
    <property type="protein sequence ID" value="MBP2400237.1"/>
    <property type="molecule type" value="Genomic_DNA"/>
</dbReference>
<name>A0ABS4XUR6_GLUPR</name>
<dbReference type="Gene3D" id="3.10.20.30">
    <property type="match status" value="1"/>
</dbReference>
<comment type="caution">
    <text evidence="1">The sequence shown here is derived from an EMBL/GenBank/DDBJ whole genome shotgun (WGS) entry which is preliminary data.</text>
</comment>
<dbReference type="Proteomes" id="UP001195422">
    <property type="component" value="Unassembled WGS sequence"/>
</dbReference>
<gene>
    <name evidence="1" type="ORF">JOF39_003318</name>
</gene>
<reference evidence="1 2" key="1">
    <citation type="submission" date="2021-03" db="EMBL/GenBank/DDBJ databases">
        <title>Sequencing the genomes of 1000 actinobacteria strains.</title>
        <authorList>
            <person name="Klenk H.-P."/>
        </authorList>
    </citation>
    <scope>NUCLEOTIDE SEQUENCE [LARGE SCALE GENOMIC DNA]</scope>
    <source>
        <strain evidence="1 2">DSM 20168</strain>
    </source>
</reference>
<proteinExistence type="predicted"/>
<evidence type="ECO:0000313" key="1">
    <source>
        <dbReference type="EMBL" id="MBP2400237.1"/>
    </source>
</evidence>
<sequence>MTIDITLNSTPATIADGSTLRELIAAHLGRELDERGQAADGAKLGLAAAVNGAVVPRSAWSTRELAAGNTVELVTAAQGG</sequence>
<dbReference type="PANTHER" id="PTHR34472:SF1">
    <property type="entry name" value="SULFUR CARRIER PROTEIN THIS"/>
    <property type="match status" value="1"/>
</dbReference>
<protein>
    <submittedName>
        <fullName evidence="1">Sulfur carrier protein</fullName>
    </submittedName>
</protein>
<evidence type="ECO:0000313" key="2">
    <source>
        <dbReference type="Proteomes" id="UP001195422"/>
    </source>
</evidence>
<dbReference type="InterPro" id="IPR003749">
    <property type="entry name" value="ThiS/MoaD-like"/>
</dbReference>
<dbReference type="PANTHER" id="PTHR34472">
    <property type="entry name" value="SULFUR CARRIER PROTEIN THIS"/>
    <property type="match status" value="1"/>
</dbReference>
<dbReference type="InterPro" id="IPR012675">
    <property type="entry name" value="Beta-grasp_dom_sf"/>
</dbReference>
<dbReference type="RefSeq" id="WP_245353577.1">
    <property type="nucleotide sequence ID" value="NZ_BMPH01000001.1"/>
</dbReference>
<dbReference type="InterPro" id="IPR010035">
    <property type="entry name" value="Thi_S"/>
</dbReference>
<dbReference type="NCBIfam" id="TIGR01683">
    <property type="entry name" value="thiS"/>
    <property type="match status" value="1"/>
</dbReference>